<evidence type="ECO:0000313" key="1">
    <source>
        <dbReference type="EMBL" id="VEL43835.1"/>
    </source>
</evidence>
<dbReference type="OrthoDB" id="153074at2759"/>
<protein>
    <submittedName>
        <fullName evidence="1">Uncharacterized protein</fullName>
    </submittedName>
</protein>
<keyword evidence="2" id="KW-1185">Reference proteome</keyword>
<comment type="caution">
    <text evidence="1">The sequence shown here is derived from an EMBL/GenBank/DDBJ whole genome shotgun (WGS) entry which is preliminary data.</text>
</comment>
<dbReference type="AlphaFoldDB" id="A0A3S5BFZ1"/>
<dbReference type="Proteomes" id="UP000784294">
    <property type="component" value="Unassembled WGS sequence"/>
</dbReference>
<dbReference type="EMBL" id="CAAALY010285789">
    <property type="protein sequence ID" value="VEL43835.1"/>
    <property type="molecule type" value="Genomic_DNA"/>
</dbReference>
<evidence type="ECO:0000313" key="2">
    <source>
        <dbReference type="Proteomes" id="UP000784294"/>
    </source>
</evidence>
<accession>A0A3S5BFZ1</accession>
<proteinExistence type="predicted"/>
<organism evidence="1 2">
    <name type="scientific">Protopolystoma xenopodis</name>
    <dbReference type="NCBI Taxonomy" id="117903"/>
    <lineage>
        <taxon>Eukaryota</taxon>
        <taxon>Metazoa</taxon>
        <taxon>Spiralia</taxon>
        <taxon>Lophotrochozoa</taxon>
        <taxon>Platyhelminthes</taxon>
        <taxon>Monogenea</taxon>
        <taxon>Polyopisthocotylea</taxon>
        <taxon>Polystomatidea</taxon>
        <taxon>Polystomatidae</taxon>
        <taxon>Protopolystoma</taxon>
    </lineage>
</organism>
<sequence length="112" mass="12136">MSAGLDLGSATTTSLDGAVSPLFSALQTKWTQSEKDLKPVFLLLVHNAGSLGCIDLPADQLTDLSHMETYYKANLSSLICLTSCFMKRLSILSSTHMGSKFLCHDQTDLIHS</sequence>
<gene>
    <name evidence="1" type="ORF">PXEA_LOCUS37275</name>
</gene>
<reference evidence="1" key="1">
    <citation type="submission" date="2018-11" db="EMBL/GenBank/DDBJ databases">
        <authorList>
            <consortium name="Pathogen Informatics"/>
        </authorList>
    </citation>
    <scope>NUCLEOTIDE SEQUENCE</scope>
</reference>
<name>A0A3S5BFZ1_9PLAT</name>